<dbReference type="InterPro" id="IPR000219">
    <property type="entry name" value="DH_dom"/>
</dbReference>
<feature type="region of interest" description="Disordered" evidence="1">
    <location>
        <begin position="775"/>
        <end position="794"/>
    </location>
</feature>
<reference evidence="3 4" key="1">
    <citation type="journal article" date="2016" name="Mol. Biol. Evol.">
        <title>Comparative Genomics of Early-Diverging Mushroom-Forming Fungi Provides Insights into the Origins of Lignocellulose Decay Capabilities.</title>
        <authorList>
            <person name="Nagy L.G."/>
            <person name="Riley R."/>
            <person name="Tritt A."/>
            <person name="Adam C."/>
            <person name="Daum C."/>
            <person name="Floudas D."/>
            <person name="Sun H."/>
            <person name="Yadav J.S."/>
            <person name="Pangilinan J."/>
            <person name="Larsson K.H."/>
            <person name="Matsuura K."/>
            <person name="Barry K."/>
            <person name="Labutti K."/>
            <person name="Kuo R."/>
            <person name="Ohm R.A."/>
            <person name="Bhattacharya S.S."/>
            <person name="Shirouzu T."/>
            <person name="Yoshinaga Y."/>
            <person name="Martin F.M."/>
            <person name="Grigoriev I.V."/>
            <person name="Hibbett D.S."/>
        </authorList>
    </citation>
    <scope>NUCLEOTIDE SEQUENCE [LARGE SCALE GENOMIC DNA]</scope>
    <source>
        <strain evidence="3 4">93-53</strain>
    </source>
</reference>
<sequence length="993" mass="108849">MTSNVAHELSDRRPSPTARSQPPLSFVPSNIPSSTTELSNPNGTLGIERVQKPAQSAGTDNLHVTEYPSKSLATPSGACGASDPAPQSSDIPMSIPKKANLLTDLMDTETSYVELLAGIIKKVAGAWSRSNLPPQELDTMFRAIESIYKAHRSLLMRLKDIAFDPSSAKVLGDLLMGWAEELEQPYASYSSNYLTGFDLWEPVQANDRVRTVLAMFSSSYPPSLPPSSPEHPPDPPIWKLDGLFLLPQSRLKYYHRLYSRLLKSSAPGKGDHELLSKAVAKVEKLLNMLSSRATMRVAVMHQSIQLEGRSTTALISAEASTAQPPRDSVRRPEDPAGEVVSHDSDLQWGSPTRANPLATRGPDIQKRASTPSVTITHLERRLSTDRTLDIFTMKPKEIRLQISPPSLQYAREVRFSADVAIQLTPQSTGVEVRQERGRVFVLTDLLLVCESMTPEEQIRHGQDGPDMWLLYPPFAGKHLQTGPVENSTTAMSINIIGKEILILNARLPHIRDRLLSELSNCIGAFANLRTSINKSAPPAPQDPTYPTSPSTVSCQQSSDSPLRYAETHSGSMAPPARVLSPNDDSLTPLNPPRAAQQPIPSDTSWVSDMTTLALTDASKPQMQRLLSDPNKRKYPPRSTSIAPERRHAQPPGGPPLQPSFSPGQVVPPQVAHSGQLAHGASFRPGQIVPIEAFTQSQPAFIDLDSSQSSFNPGQIVPVRRGTSMRSEHYYVNGEIASQPPIGQYPSQGFRSGGLDAFSNDPGQFANLTSRSLVESAGPGSFRRPVPSRLPRSQYDTMSTASAPIVPAFSRDAPQSRPNFFPRAESLSSMRSLHPQLQPRHPPLLPSQQMRLPPVPATLQETSPPCSPVEETPPWTGPTTTHITMQMKCKVFLQQQHQQWKSLGYANLKLYCELPTYVKQLVVNKDKSILISTIILADGVERVGKTGVAVELSDRGRRSGIIYMLQLRNEKSAEELFERLIAGSDRSAPTKNAH</sequence>
<dbReference type="Gene3D" id="1.20.900.10">
    <property type="entry name" value="Dbl homology (DH) domain"/>
    <property type="match status" value="1"/>
</dbReference>
<feature type="compositionally biased region" description="Polar residues" evidence="1">
    <location>
        <begin position="17"/>
        <end position="43"/>
    </location>
</feature>
<gene>
    <name evidence="3" type="ORF">LAESUDRAFT_750365</name>
</gene>
<dbReference type="PANTHER" id="PTHR45924:SF2">
    <property type="entry name" value="FI17866P1"/>
    <property type="match status" value="1"/>
</dbReference>
<dbReference type="SUPFAM" id="SSF48065">
    <property type="entry name" value="DBL homology domain (DH-domain)"/>
    <property type="match status" value="1"/>
</dbReference>
<dbReference type="GeneID" id="63828630"/>
<dbReference type="SMART" id="SM00325">
    <property type="entry name" value="RhoGEF"/>
    <property type="match status" value="1"/>
</dbReference>
<protein>
    <recommendedName>
        <fullName evidence="2">DH domain-containing protein</fullName>
    </recommendedName>
</protein>
<feature type="compositionally biased region" description="Polar residues" evidence="1">
    <location>
        <begin position="544"/>
        <end position="560"/>
    </location>
</feature>
<dbReference type="PANTHER" id="PTHR45924">
    <property type="entry name" value="FI17866P1"/>
    <property type="match status" value="1"/>
</dbReference>
<dbReference type="InParanoid" id="A0A165DZQ9"/>
<dbReference type="PROSITE" id="PS50010">
    <property type="entry name" value="DH_2"/>
    <property type="match status" value="1"/>
</dbReference>
<evidence type="ECO:0000313" key="3">
    <source>
        <dbReference type="EMBL" id="KZT05969.1"/>
    </source>
</evidence>
<dbReference type="STRING" id="1314785.A0A165DZQ9"/>
<dbReference type="RefSeq" id="XP_040763709.1">
    <property type="nucleotide sequence ID" value="XM_040911602.1"/>
</dbReference>
<dbReference type="AlphaFoldDB" id="A0A165DZQ9"/>
<feature type="compositionally biased region" description="Basic and acidic residues" evidence="1">
    <location>
        <begin position="327"/>
        <end position="345"/>
    </location>
</feature>
<dbReference type="Pfam" id="PF00621">
    <property type="entry name" value="RhoGEF"/>
    <property type="match status" value="1"/>
</dbReference>
<accession>A0A165DZQ9</accession>
<evidence type="ECO:0000313" key="4">
    <source>
        <dbReference type="Proteomes" id="UP000076871"/>
    </source>
</evidence>
<dbReference type="EMBL" id="KV427627">
    <property type="protein sequence ID" value="KZT05969.1"/>
    <property type="molecule type" value="Genomic_DNA"/>
</dbReference>
<proteinExistence type="predicted"/>
<dbReference type="OrthoDB" id="6244550at2759"/>
<feature type="domain" description="DH" evidence="2">
    <location>
        <begin position="97"/>
        <end position="292"/>
    </location>
</feature>
<feature type="region of interest" description="Disordered" evidence="1">
    <location>
        <begin position="533"/>
        <end position="675"/>
    </location>
</feature>
<evidence type="ECO:0000256" key="1">
    <source>
        <dbReference type="SAM" id="MobiDB-lite"/>
    </source>
</evidence>
<name>A0A165DZQ9_9APHY</name>
<feature type="region of interest" description="Disordered" evidence="1">
    <location>
        <begin position="857"/>
        <end position="876"/>
    </location>
</feature>
<dbReference type="InterPro" id="IPR035899">
    <property type="entry name" value="DBL_dom_sf"/>
</dbReference>
<feature type="region of interest" description="Disordered" evidence="1">
    <location>
        <begin position="67"/>
        <end position="93"/>
    </location>
</feature>
<dbReference type="GO" id="GO:0005085">
    <property type="term" value="F:guanyl-nucleotide exchange factor activity"/>
    <property type="evidence" value="ECO:0007669"/>
    <property type="project" value="InterPro"/>
</dbReference>
<feature type="region of interest" description="Disordered" evidence="1">
    <location>
        <begin position="1"/>
        <end position="45"/>
    </location>
</feature>
<dbReference type="Proteomes" id="UP000076871">
    <property type="component" value="Unassembled WGS sequence"/>
</dbReference>
<organism evidence="3 4">
    <name type="scientific">Laetiporus sulphureus 93-53</name>
    <dbReference type="NCBI Taxonomy" id="1314785"/>
    <lineage>
        <taxon>Eukaryota</taxon>
        <taxon>Fungi</taxon>
        <taxon>Dikarya</taxon>
        <taxon>Basidiomycota</taxon>
        <taxon>Agaricomycotina</taxon>
        <taxon>Agaricomycetes</taxon>
        <taxon>Polyporales</taxon>
        <taxon>Laetiporus</taxon>
    </lineage>
</organism>
<keyword evidence="4" id="KW-1185">Reference proteome</keyword>
<evidence type="ECO:0000259" key="2">
    <source>
        <dbReference type="PROSITE" id="PS50010"/>
    </source>
</evidence>
<dbReference type="GO" id="GO:0031267">
    <property type="term" value="F:small GTPase binding"/>
    <property type="evidence" value="ECO:0007669"/>
    <property type="project" value="TreeGrafter"/>
</dbReference>
<feature type="region of interest" description="Disordered" evidence="1">
    <location>
        <begin position="316"/>
        <end position="372"/>
    </location>
</feature>
<feature type="compositionally biased region" description="Polar residues" evidence="1">
    <location>
        <begin position="598"/>
        <end position="621"/>
    </location>
</feature>